<comment type="caution">
    <text evidence="3">The sequence shown here is derived from an EMBL/GenBank/DDBJ whole genome shotgun (WGS) entry which is preliminary data.</text>
</comment>
<dbReference type="EMBL" id="BRYA01001464">
    <property type="protein sequence ID" value="GMI43945.1"/>
    <property type="molecule type" value="Genomic_DNA"/>
</dbReference>
<feature type="compositionally biased region" description="Polar residues" evidence="2">
    <location>
        <begin position="1"/>
        <end position="11"/>
    </location>
</feature>
<dbReference type="PANTHER" id="PTHR22091:SF1">
    <property type="entry name" value="COILED-COIL DOMAIN-CONTAINING PROTEIN 77"/>
    <property type="match status" value="1"/>
</dbReference>
<evidence type="ECO:0000313" key="4">
    <source>
        <dbReference type="Proteomes" id="UP001165065"/>
    </source>
</evidence>
<organism evidence="3 4">
    <name type="scientific">Triparma columacea</name>
    <dbReference type="NCBI Taxonomy" id="722753"/>
    <lineage>
        <taxon>Eukaryota</taxon>
        <taxon>Sar</taxon>
        <taxon>Stramenopiles</taxon>
        <taxon>Ochrophyta</taxon>
        <taxon>Bolidophyceae</taxon>
        <taxon>Parmales</taxon>
        <taxon>Triparmaceae</taxon>
        <taxon>Triparma</taxon>
    </lineage>
</organism>
<evidence type="ECO:0000256" key="2">
    <source>
        <dbReference type="SAM" id="MobiDB-lite"/>
    </source>
</evidence>
<dbReference type="InterPro" id="IPR037696">
    <property type="entry name" value="CCDC77"/>
</dbReference>
<protein>
    <submittedName>
        <fullName evidence="3">Uncharacterized protein</fullName>
    </submittedName>
</protein>
<feature type="region of interest" description="Disordered" evidence="2">
    <location>
        <begin position="1"/>
        <end position="59"/>
    </location>
</feature>
<reference evidence="4" key="1">
    <citation type="journal article" date="2023" name="Commun. Biol.">
        <title>Genome analysis of Parmales, the sister group of diatoms, reveals the evolutionary specialization of diatoms from phago-mixotrophs to photoautotrophs.</title>
        <authorList>
            <person name="Ban H."/>
            <person name="Sato S."/>
            <person name="Yoshikawa S."/>
            <person name="Yamada K."/>
            <person name="Nakamura Y."/>
            <person name="Ichinomiya M."/>
            <person name="Sato N."/>
            <person name="Blanc-Mathieu R."/>
            <person name="Endo H."/>
            <person name="Kuwata A."/>
            <person name="Ogata H."/>
        </authorList>
    </citation>
    <scope>NUCLEOTIDE SEQUENCE [LARGE SCALE GENOMIC DNA]</scope>
</reference>
<dbReference type="PANTHER" id="PTHR22091">
    <property type="entry name" value="COILED-COIL DOMAIN-CONTAINING PROTEIN 77"/>
    <property type="match status" value="1"/>
</dbReference>
<keyword evidence="1" id="KW-0175">Coiled coil</keyword>
<feature type="compositionally biased region" description="Polar residues" evidence="2">
    <location>
        <begin position="181"/>
        <end position="201"/>
    </location>
</feature>
<keyword evidence="4" id="KW-1185">Reference proteome</keyword>
<dbReference type="Proteomes" id="UP001165065">
    <property type="component" value="Unassembled WGS sequence"/>
</dbReference>
<name>A0A9W7GDR4_9STRA</name>
<sequence>MNPQQTHSTAGSSRKRSKNRSRSSITGTDDPPPPPSVSSNTSTGNSTSEFDEPEDMNSLLSFYRKQCENNEKQIADLVQSISDLDPAYEELSKSRLEAEKKTSEITRLHNYASGLNSAIIEEKEKSLSLQGEVERLKVVEMELSKENSSLLDKIGGGRGITREEVTFYRDCRPERLRRHQPQPNLPDSPSRINSADASTLASPARSMRGRLGPQATGASSSSSIPGPNTPGSAPSTPTRSKRTPVHHAHTAHNTSRQVLRTVYLPNERADALVLMVESLSSQLEEHKNRATHSRARALSSGRAKTGRRFLNKLLDSP</sequence>
<proteinExistence type="predicted"/>
<accession>A0A9W7GDR4</accession>
<dbReference type="OrthoDB" id="191169at2759"/>
<feature type="compositionally biased region" description="Basic residues" evidence="2">
    <location>
        <begin position="239"/>
        <end position="250"/>
    </location>
</feature>
<feature type="coiled-coil region" evidence="1">
    <location>
        <begin position="269"/>
        <end position="296"/>
    </location>
</feature>
<dbReference type="AlphaFoldDB" id="A0A9W7GDR4"/>
<evidence type="ECO:0000313" key="3">
    <source>
        <dbReference type="EMBL" id="GMI43945.1"/>
    </source>
</evidence>
<feature type="region of interest" description="Disordered" evidence="2">
    <location>
        <begin position="171"/>
        <end position="257"/>
    </location>
</feature>
<feature type="compositionally biased region" description="Polar residues" evidence="2">
    <location>
        <begin position="216"/>
        <end position="238"/>
    </location>
</feature>
<feature type="compositionally biased region" description="Low complexity" evidence="2">
    <location>
        <begin position="37"/>
        <end position="48"/>
    </location>
</feature>
<evidence type="ECO:0000256" key="1">
    <source>
        <dbReference type="SAM" id="Coils"/>
    </source>
</evidence>
<gene>
    <name evidence="3" type="ORF">TrCOL_g13389</name>
</gene>